<dbReference type="InterPro" id="IPR036097">
    <property type="entry name" value="HisK_dim/P_sf"/>
</dbReference>
<name>A0A1C3JV50_9GAMM</name>
<dbReference type="PROSITE" id="PS50110">
    <property type="entry name" value="RESPONSE_REGULATORY"/>
    <property type="match status" value="1"/>
</dbReference>
<evidence type="ECO:0000256" key="5">
    <source>
        <dbReference type="ARBA" id="ARBA00022741"/>
    </source>
</evidence>
<dbReference type="Gene3D" id="1.10.287.130">
    <property type="match status" value="1"/>
</dbReference>
<dbReference type="EMBL" id="FLRB01000013">
    <property type="protein sequence ID" value="SBT21881.1"/>
    <property type="molecule type" value="Genomic_DNA"/>
</dbReference>
<keyword evidence="6 15" id="KW-0418">Kinase</keyword>
<evidence type="ECO:0000256" key="12">
    <source>
        <dbReference type="SAM" id="Phobius"/>
    </source>
</evidence>
<accession>A0A1C3JV50</accession>
<dbReference type="Proteomes" id="UP000092840">
    <property type="component" value="Unassembled WGS sequence"/>
</dbReference>
<protein>
    <recommendedName>
        <fullName evidence="10">Sensory/regulatory protein RpfC</fullName>
        <ecNumber evidence="2">2.7.13.3</ecNumber>
    </recommendedName>
</protein>
<dbReference type="GO" id="GO:0000155">
    <property type="term" value="F:phosphorelay sensor kinase activity"/>
    <property type="evidence" value="ECO:0007669"/>
    <property type="project" value="InterPro"/>
</dbReference>
<organism evidence="15 18">
    <name type="scientific">Marinomonas gallaica</name>
    <dbReference type="NCBI Taxonomy" id="1806667"/>
    <lineage>
        <taxon>Bacteria</taxon>
        <taxon>Pseudomonadati</taxon>
        <taxon>Pseudomonadota</taxon>
        <taxon>Gammaproteobacteria</taxon>
        <taxon>Oceanospirillales</taxon>
        <taxon>Oceanospirillaceae</taxon>
        <taxon>Marinomonas</taxon>
    </lineage>
</organism>
<dbReference type="Gene3D" id="3.40.50.2300">
    <property type="match status" value="1"/>
</dbReference>
<dbReference type="SUPFAM" id="SSF47384">
    <property type="entry name" value="Homodimeric domain of signal transducing histidine kinase"/>
    <property type="match status" value="1"/>
</dbReference>
<dbReference type="GO" id="GO:0005524">
    <property type="term" value="F:ATP binding"/>
    <property type="evidence" value="ECO:0007669"/>
    <property type="project" value="UniProtKB-KW"/>
</dbReference>
<dbReference type="InterPro" id="IPR005467">
    <property type="entry name" value="His_kinase_dom"/>
</dbReference>
<dbReference type="InterPro" id="IPR001789">
    <property type="entry name" value="Sig_transdc_resp-reg_receiver"/>
</dbReference>
<evidence type="ECO:0000256" key="2">
    <source>
        <dbReference type="ARBA" id="ARBA00012438"/>
    </source>
</evidence>
<dbReference type="Pfam" id="PF00072">
    <property type="entry name" value="Response_reg"/>
    <property type="match status" value="1"/>
</dbReference>
<dbReference type="FunFam" id="3.30.565.10:FF:000010">
    <property type="entry name" value="Sensor histidine kinase RcsC"/>
    <property type="match status" value="1"/>
</dbReference>
<dbReference type="RefSeq" id="WP_067038120.1">
    <property type="nucleotide sequence ID" value="NZ_FLRA01000023.1"/>
</dbReference>
<evidence type="ECO:0000256" key="8">
    <source>
        <dbReference type="ARBA" id="ARBA00023012"/>
    </source>
</evidence>
<keyword evidence="12" id="KW-1133">Transmembrane helix</keyword>
<evidence type="ECO:0000259" key="13">
    <source>
        <dbReference type="PROSITE" id="PS50109"/>
    </source>
</evidence>
<reference evidence="15 18" key="2">
    <citation type="submission" date="2016-06" db="EMBL/GenBank/DDBJ databases">
        <authorList>
            <person name="Kjaerup R.B."/>
            <person name="Dalgaard T.S."/>
            <person name="Juul-Madsen H.R."/>
        </authorList>
    </citation>
    <scope>NUCLEOTIDE SEQUENCE [LARGE SCALE GENOMIC DNA]</scope>
    <source>
        <strain evidence="15 18">CECT 5115</strain>
    </source>
</reference>
<keyword evidence="12" id="KW-0812">Transmembrane</keyword>
<dbReference type="AlphaFoldDB" id="A0A1C3JV50"/>
<evidence type="ECO:0000256" key="7">
    <source>
        <dbReference type="ARBA" id="ARBA00022840"/>
    </source>
</evidence>
<dbReference type="CDD" id="cd17546">
    <property type="entry name" value="REC_hyHK_CKI1_RcsC-like"/>
    <property type="match status" value="1"/>
</dbReference>
<dbReference type="SUPFAM" id="SSF47226">
    <property type="entry name" value="Histidine-containing phosphotransfer domain, HPT domain"/>
    <property type="match status" value="1"/>
</dbReference>
<dbReference type="InterPro" id="IPR011006">
    <property type="entry name" value="CheY-like_superfamily"/>
</dbReference>
<dbReference type="SMART" id="SM00387">
    <property type="entry name" value="HATPase_c"/>
    <property type="match status" value="1"/>
</dbReference>
<evidence type="ECO:0000313" key="18">
    <source>
        <dbReference type="Proteomes" id="UP000092871"/>
    </source>
</evidence>
<evidence type="ECO:0000313" key="16">
    <source>
        <dbReference type="EMBL" id="SBT21881.1"/>
    </source>
</evidence>
<dbReference type="InterPro" id="IPR036641">
    <property type="entry name" value="HPT_dom_sf"/>
</dbReference>
<dbReference type="InterPro" id="IPR004358">
    <property type="entry name" value="Sig_transdc_His_kin-like_C"/>
</dbReference>
<evidence type="ECO:0000256" key="1">
    <source>
        <dbReference type="ARBA" id="ARBA00000085"/>
    </source>
</evidence>
<proteinExistence type="predicted"/>
<dbReference type="PRINTS" id="PR00344">
    <property type="entry name" value="BCTRLSENSOR"/>
</dbReference>
<evidence type="ECO:0000256" key="3">
    <source>
        <dbReference type="ARBA" id="ARBA00022553"/>
    </source>
</evidence>
<evidence type="ECO:0000256" key="6">
    <source>
        <dbReference type="ARBA" id="ARBA00022777"/>
    </source>
</evidence>
<feature type="domain" description="Histidine kinase" evidence="13">
    <location>
        <begin position="245"/>
        <end position="459"/>
    </location>
</feature>
<dbReference type="SUPFAM" id="SSF52172">
    <property type="entry name" value="CheY-like"/>
    <property type="match status" value="1"/>
</dbReference>
<feature type="transmembrane region" description="Helical" evidence="12">
    <location>
        <begin position="12"/>
        <end position="32"/>
    </location>
</feature>
<keyword evidence="12" id="KW-0472">Membrane</keyword>
<keyword evidence="7" id="KW-0067">ATP-binding</keyword>
<evidence type="ECO:0000313" key="15">
    <source>
        <dbReference type="EMBL" id="SBT18926.1"/>
    </source>
</evidence>
<keyword evidence="4 15" id="KW-0808">Transferase</keyword>
<evidence type="ECO:0000259" key="14">
    <source>
        <dbReference type="PROSITE" id="PS50110"/>
    </source>
</evidence>
<evidence type="ECO:0000256" key="4">
    <source>
        <dbReference type="ARBA" id="ARBA00022679"/>
    </source>
</evidence>
<dbReference type="InterPro" id="IPR036890">
    <property type="entry name" value="HATPase_C_sf"/>
</dbReference>
<gene>
    <name evidence="15" type="primary">barA_4</name>
    <name evidence="16" type="synonym">barA_3</name>
    <name evidence="15" type="ORF">MGA5115_03087</name>
    <name evidence="16" type="ORF">MGA5116_02491</name>
</gene>
<evidence type="ECO:0000256" key="9">
    <source>
        <dbReference type="ARBA" id="ARBA00064003"/>
    </source>
</evidence>
<dbReference type="SMART" id="SM00448">
    <property type="entry name" value="REC"/>
    <property type="match status" value="1"/>
</dbReference>
<dbReference type="Gene3D" id="3.30.565.10">
    <property type="entry name" value="Histidine kinase-like ATPase, C-terminal domain"/>
    <property type="match status" value="1"/>
</dbReference>
<dbReference type="PROSITE" id="PS50109">
    <property type="entry name" value="HIS_KIN"/>
    <property type="match status" value="1"/>
</dbReference>
<dbReference type="InterPro" id="IPR003594">
    <property type="entry name" value="HATPase_dom"/>
</dbReference>
<feature type="transmembrane region" description="Helical" evidence="12">
    <location>
        <begin position="182"/>
        <end position="205"/>
    </location>
</feature>
<dbReference type="PANTHER" id="PTHR45339:SF3">
    <property type="entry name" value="HISTIDINE KINASE"/>
    <property type="match status" value="1"/>
</dbReference>
<evidence type="ECO:0000313" key="17">
    <source>
        <dbReference type="Proteomes" id="UP000092840"/>
    </source>
</evidence>
<feature type="modified residue" description="4-aspartylphosphate" evidence="11">
    <location>
        <position position="640"/>
    </location>
</feature>
<feature type="domain" description="Response regulatory" evidence="14">
    <location>
        <begin position="591"/>
        <end position="707"/>
    </location>
</feature>
<sequence>MKSVLKYKFGTFIGVLVGTASIFLVVVVLLYVQLLERQEALLSAAEEDALWASYQLDREALQFRNAVRLLIDSRNTPESIDRLDEAQLRFDILYSRLNIISAGQLKVLFNKLANADQYREDLRKHLDLIDQMLFVDDPNVIDKTFISKQVEDLLKTTESIVFNALEHRSLDKVTERNSMATLYRYLGLLVSALTLVMLVIIGILVRQVRISIVSYNKTKKLANELQQTAIAAQAATRAKSDFLATMSHEIRTPMNAILGMSHLVLDSELQPKQRNYVTKIQSSANNLLLIINDILDFSKVEAGKLHLEDAPYSLDEVLEYVYQICRSTAEEKDLKFIVARDFDIPDALVGDATRLKQVLVNILGNAVKFTHEGKVTLYVERRRQCVVFTVTDTGIGIASGNDIFEGFSQADTSTTRLYGGTGLGLGISKRLLELMGGSISYKSEVEMGACFCVEVPLVPANDSKPIPLKAQLCALMYDTLALEKLASFHIPHDVIDEKYCPHSDQFLLISDSKYSELNIDEERLFQSSFTGRVIIVGRSVSHDSLYPWRKLSLITKTKLNSYLSSHQPEEANSDLEPLNRYHECDSLLGRKILLAEDNPVNAEIASALLEKLGVIVVVAQNGQEAVDAVGKESFDLVLMDVQMPIMDGYQATEQIIQKLGDKHPHILALTAGALDSDREYAYSAGMSDFLTKPLDPLLLLNKLEEWLVGNTAEFINEGPIDSKRVFAPELGLYRIGGDQSRYRLMLERFIVLLQPYTSNSKTSTPKTSYELHSIKGGAANIGGERFAAEVAQLELDLSQGGNSGDKEHTVQLVRVQEAADELNKLIALYMEKDIAPQRTTKSEGEGASLSKSESLQRIDQLIDVLDMGVADVSESLDSLIAQSDLKLQKDLNDVQFKINNYDYDLAIEQLKQLKTKF</sequence>
<keyword evidence="8" id="KW-0902">Two-component regulatory system</keyword>
<keyword evidence="5" id="KW-0547">Nucleotide-binding</keyword>
<dbReference type="GO" id="GO:0005886">
    <property type="term" value="C:plasma membrane"/>
    <property type="evidence" value="ECO:0007669"/>
    <property type="project" value="UniProtKB-SubCell"/>
</dbReference>
<evidence type="ECO:0000256" key="11">
    <source>
        <dbReference type="PROSITE-ProRule" id="PRU00169"/>
    </source>
</evidence>
<dbReference type="FunFam" id="1.10.287.130:FF:000002">
    <property type="entry name" value="Two-component osmosensing histidine kinase"/>
    <property type="match status" value="1"/>
</dbReference>
<evidence type="ECO:0000256" key="10">
    <source>
        <dbReference type="ARBA" id="ARBA00068150"/>
    </source>
</evidence>
<comment type="subunit">
    <text evidence="9">At low DSF concentrations, interacts with RpfF.</text>
</comment>
<dbReference type="EMBL" id="FLRA01000023">
    <property type="protein sequence ID" value="SBT18926.1"/>
    <property type="molecule type" value="Genomic_DNA"/>
</dbReference>
<reference evidence="16 17" key="1">
    <citation type="submission" date="2016-06" db="EMBL/GenBank/DDBJ databases">
        <authorList>
            <person name="Rodrigo-Torres L."/>
            <person name="Arahal D.R."/>
        </authorList>
    </citation>
    <scope>NUCLEOTIDE SEQUENCE [LARGE SCALE GENOMIC DNA]</scope>
    <source>
        <strain evidence="16 17">CECT 5116</strain>
    </source>
</reference>
<dbReference type="OrthoDB" id="6724607at2"/>
<dbReference type="Proteomes" id="UP000092871">
    <property type="component" value="Unassembled WGS sequence"/>
</dbReference>
<keyword evidence="3 11" id="KW-0597">Phosphoprotein</keyword>
<dbReference type="Pfam" id="PF02518">
    <property type="entry name" value="HATPase_c"/>
    <property type="match status" value="1"/>
</dbReference>
<keyword evidence="17" id="KW-1185">Reference proteome</keyword>
<dbReference type="Pfam" id="PF00512">
    <property type="entry name" value="HisKA"/>
    <property type="match status" value="1"/>
</dbReference>
<dbReference type="EC" id="2.7.13.3" evidence="2"/>
<dbReference type="SMART" id="SM00388">
    <property type="entry name" value="HisKA"/>
    <property type="match status" value="1"/>
</dbReference>
<dbReference type="CDD" id="cd00082">
    <property type="entry name" value="HisKA"/>
    <property type="match status" value="1"/>
</dbReference>
<dbReference type="InterPro" id="IPR003661">
    <property type="entry name" value="HisK_dim/P_dom"/>
</dbReference>
<dbReference type="PANTHER" id="PTHR45339">
    <property type="entry name" value="HYBRID SIGNAL TRANSDUCTION HISTIDINE KINASE J"/>
    <property type="match status" value="1"/>
</dbReference>
<comment type="catalytic activity">
    <reaction evidence="1">
        <text>ATP + protein L-histidine = ADP + protein N-phospho-L-histidine.</text>
        <dbReference type="EC" id="2.7.13.3"/>
    </reaction>
</comment>
<dbReference type="SUPFAM" id="SSF55874">
    <property type="entry name" value="ATPase domain of HSP90 chaperone/DNA topoisomerase II/histidine kinase"/>
    <property type="match status" value="1"/>
</dbReference>